<dbReference type="STRING" id="6277.A0A498SR00"/>
<evidence type="ECO:0000313" key="2">
    <source>
        <dbReference type="Proteomes" id="UP000276991"/>
    </source>
</evidence>
<accession>A0A498SR00</accession>
<dbReference type="AlphaFoldDB" id="A0A498SR00"/>
<evidence type="ECO:0000313" key="1">
    <source>
        <dbReference type="EMBL" id="VBB34751.1"/>
    </source>
</evidence>
<organism evidence="1 2">
    <name type="scientific">Acanthocheilonema viteae</name>
    <name type="common">Filarial nematode worm</name>
    <name type="synonym">Dipetalonema viteae</name>
    <dbReference type="NCBI Taxonomy" id="6277"/>
    <lineage>
        <taxon>Eukaryota</taxon>
        <taxon>Metazoa</taxon>
        <taxon>Ecdysozoa</taxon>
        <taxon>Nematoda</taxon>
        <taxon>Chromadorea</taxon>
        <taxon>Rhabditida</taxon>
        <taxon>Spirurina</taxon>
        <taxon>Spiruromorpha</taxon>
        <taxon>Filarioidea</taxon>
        <taxon>Onchocercidae</taxon>
        <taxon>Acanthocheilonema</taxon>
    </lineage>
</organism>
<keyword evidence="2" id="KW-1185">Reference proteome</keyword>
<gene>
    <name evidence="1" type="ORF">NAV_LOCUS9542</name>
</gene>
<dbReference type="EMBL" id="UPTC01004024">
    <property type="protein sequence ID" value="VBB34751.1"/>
    <property type="molecule type" value="Genomic_DNA"/>
</dbReference>
<reference evidence="1 2" key="1">
    <citation type="submission" date="2018-08" db="EMBL/GenBank/DDBJ databases">
        <authorList>
            <person name="Laetsch R D."/>
            <person name="Stevens L."/>
            <person name="Kumar S."/>
            <person name="Blaxter L. M."/>
        </authorList>
    </citation>
    <scope>NUCLEOTIDE SEQUENCE [LARGE SCALE GENOMIC DNA]</scope>
</reference>
<dbReference type="OrthoDB" id="6614653at2759"/>
<protein>
    <submittedName>
        <fullName evidence="1">Uncharacterized protein</fullName>
    </submittedName>
</protein>
<dbReference type="Proteomes" id="UP000276991">
    <property type="component" value="Unassembled WGS sequence"/>
</dbReference>
<sequence>MVSLINIQPMSREIAEWLIQREEILDGSIYGIVGKRLVKAAQKFGNLNHQEKKWILQKCLKLSFRGIFMQRSGLDQKILKSLLKLQRELDITADQQFMWLCLLPNAFKEKWLLLASVIPALKRDEVCINCENILMSVLWRAQAFHSSGSVTSDCVLAWFISDSSDRQNCAQFLANCLLSSNRMRRLNCSRFWLAKLNSNIKSKLIMKDAAEVIMQMISAENRSFEQSNEDYYLTEEEMYDLIFWNQECEEMVWMRYDRLLYGWISIQRFFIRALESNEINLLHKCLTSYHSLLRLDALELSNKLMNK</sequence>
<proteinExistence type="predicted"/>
<feature type="non-terminal residue" evidence="1">
    <location>
        <position position="307"/>
    </location>
</feature>
<name>A0A498SR00_ACAVI</name>